<keyword evidence="5" id="KW-0630">Potassium</keyword>
<keyword evidence="2 14" id="KW-0813">Transport</keyword>
<dbReference type="Proteomes" id="UP000694388">
    <property type="component" value="Unplaced"/>
</dbReference>
<evidence type="ECO:0000256" key="13">
    <source>
        <dbReference type="ARBA" id="ARBA00044691"/>
    </source>
</evidence>
<evidence type="ECO:0000256" key="6">
    <source>
        <dbReference type="ARBA" id="ARBA00022989"/>
    </source>
</evidence>
<feature type="domain" description="Potassium channel" evidence="16">
    <location>
        <begin position="108"/>
        <end position="166"/>
    </location>
</feature>
<evidence type="ECO:0000313" key="17">
    <source>
        <dbReference type="Ensembl" id="ENSEBUP00000014480.1"/>
    </source>
</evidence>
<evidence type="ECO:0000256" key="3">
    <source>
        <dbReference type="ARBA" id="ARBA00022475"/>
    </source>
</evidence>
<feature type="transmembrane region" description="Helical" evidence="15">
    <location>
        <begin position="143"/>
        <end position="163"/>
    </location>
</feature>
<dbReference type="Gene3D" id="1.10.287.70">
    <property type="match status" value="1"/>
</dbReference>
<evidence type="ECO:0000256" key="7">
    <source>
        <dbReference type="ARBA" id="ARBA00023065"/>
    </source>
</evidence>
<feature type="transmembrane region" description="Helical" evidence="15">
    <location>
        <begin position="33"/>
        <end position="54"/>
    </location>
</feature>
<feature type="transmembrane region" description="Helical" evidence="15">
    <location>
        <begin position="225"/>
        <end position="244"/>
    </location>
</feature>
<dbReference type="InterPro" id="IPR013099">
    <property type="entry name" value="K_chnl_dom"/>
</dbReference>
<proteinExistence type="inferred from homology"/>
<keyword evidence="6 15" id="KW-1133">Transmembrane helix</keyword>
<dbReference type="PRINTS" id="PR01499">
    <property type="entry name" value="TREKCHANNEL"/>
</dbReference>
<evidence type="ECO:0000256" key="8">
    <source>
        <dbReference type="ARBA" id="ARBA00023136"/>
    </source>
</evidence>
<evidence type="ECO:0000256" key="9">
    <source>
        <dbReference type="ARBA" id="ARBA00023157"/>
    </source>
</evidence>
<keyword evidence="3" id="KW-1003">Cell membrane</keyword>
<dbReference type="InterPro" id="IPR003976">
    <property type="entry name" value="2pore_dom_K_chnl_TREK"/>
</dbReference>
<evidence type="ECO:0000256" key="15">
    <source>
        <dbReference type="SAM" id="Phobius"/>
    </source>
</evidence>
<dbReference type="Pfam" id="PF07885">
    <property type="entry name" value="Ion_trans_2"/>
    <property type="match status" value="2"/>
</dbReference>
<feature type="transmembrane region" description="Helical" evidence="15">
    <location>
        <begin position="112"/>
        <end position="131"/>
    </location>
</feature>
<reference evidence="17" key="1">
    <citation type="submission" date="2025-08" db="UniProtKB">
        <authorList>
            <consortium name="Ensembl"/>
        </authorList>
    </citation>
    <scope>IDENTIFICATION</scope>
</reference>
<keyword evidence="9" id="KW-1015">Disulfide bond</keyword>
<dbReference type="Ensembl" id="ENSEBUT00000015056.1">
    <property type="protein sequence ID" value="ENSEBUP00000014480.1"/>
    <property type="gene ID" value="ENSEBUG00000009112.1"/>
</dbReference>
<sequence>MQFDAILYPSSAAHRTYLGSMAEGGSVMKRKTVLAVFTLVLVYLVLGGVVFWALEKPLESRLQLTVVNSKVAFLNRHTCVASDELEQLIHTITIAVKGGVNPIANSTNVTSHWGLGDAFFFAGTVITTIGFGNTAPSSEGGRIVCIVYSIIGIPLFGILLAGVGDQLGTIFGKGITHVEKIFRKISQIRIRVISAFLFVLAGCLFFVALPTVIFKYIEQWSTLEALYFVVITLTTIGFGDYVAGGNPAIRYGEWYKPLVWFWILIGLAYFAAMLSMIGYLLHALSRRTRKEVRNTLIRAQAAEWKANMTAEIKQTRRRLSVEIHDKLQRVGTSRRRVNDSSGLRRHSVDVFTTMHRQGSLALTPKSGSADGIAAGSYHGNLLLPNGHDMVHHKKRLSR</sequence>
<dbReference type="InterPro" id="IPR003280">
    <property type="entry name" value="2pore_dom_K_chnl"/>
</dbReference>
<evidence type="ECO:0000256" key="14">
    <source>
        <dbReference type="RuleBase" id="RU003857"/>
    </source>
</evidence>
<reference evidence="17" key="2">
    <citation type="submission" date="2025-09" db="UniProtKB">
        <authorList>
            <consortium name="Ensembl"/>
        </authorList>
    </citation>
    <scope>IDENTIFICATION</scope>
</reference>
<keyword evidence="10 14" id="KW-0407">Ion channel</keyword>
<comment type="subcellular location">
    <subcellularLocation>
        <location evidence="1">Cell membrane</location>
        <topology evidence="1">Multi-pass membrane protein</topology>
    </subcellularLocation>
</comment>
<keyword evidence="7 14" id="KW-0406">Ion transport</keyword>
<evidence type="ECO:0000313" key="18">
    <source>
        <dbReference type="Proteomes" id="UP000694388"/>
    </source>
</evidence>
<dbReference type="OMA" id="EAMANEH"/>
<evidence type="ECO:0000256" key="5">
    <source>
        <dbReference type="ARBA" id="ARBA00022958"/>
    </source>
</evidence>
<dbReference type="PANTHER" id="PTHR11003">
    <property type="entry name" value="POTASSIUM CHANNEL, SUBFAMILY K"/>
    <property type="match status" value="1"/>
</dbReference>
<dbReference type="GO" id="GO:0005886">
    <property type="term" value="C:plasma membrane"/>
    <property type="evidence" value="ECO:0007669"/>
    <property type="project" value="UniProtKB-SubCell"/>
</dbReference>
<keyword evidence="18" id="KW-1185">Reference proteome</keyword>
<evidence type="ECO:0000256" key="11">
    <source>
        <dbReference type="ARBA" id="ARBA00034430"/>
    </source>
</evidence>
<dbReference type="PRINTS" id="PR01333">
    <property type="entry name" value="2POREKCHANEL"/>
</dbReference>
<feature type="domain" description="Potassium channel" evidence="16">
    <location>
        <begin position="204"/>
        <end position="278"/>
    </location>
</feature>
<keyword evidence="8 15" id="KW-0472">Membrane</keyword>
<evidence type="ECO:0000256" key="2">
    <source>
        <dbReference type="ARBA" id="ARBA00022448"/>
    </source>
</evidence>
<dbReference type="GO" id="GO:0015271">
    <property type="term" value="F:outward rectifier potassium channel activity"/>
    <property type="evidence" value="ECO:0007669"/>
    <property type="project" value="TreeGrafter"/>
</dbReference>
<dbReference type="GeneTree" id="ENSGT00940000156147"/>
<dbReference type="AlphaFoldDB" id="A0A8C4QG56"/>
<evidence type="ECO:0000256" key="10">
    <source>
        <dbReference type="ARBA" id="ARBA00023303"/>
    </source>
</evidence>
<name>A0A8C4QG56_EPTBU</name>
<evidence type="ECO:0000256" key="12">
    <source>
        <dbReference type="ARBA" id="ARBA00044657"/>
    </source>
</evidence>
<dbReference type="GO" id="GO:0022841">
    <property type="term" value="F:potassium ion leak channel activity"/>
    <property type="evidence" value="ECO:0007669"/>
    <property type="project" value="TreeGrafter"/>
</dbReference>
<feature type="transmembrane region" description="Helical" evidence="15">
    <location>
        <begin position="259"/>
        <end position="281"/>
    </location>
</feature>
<comment type="catalytic activity">
    <reaction evidence="13">
        <text>Cs(+)(in) = Cs(+)(out)</text>
        <dbReference type="Rhea" id="RHEA:78555"/>
        <dbReference type="ChEBI" id="CHEBI:49547"/>
    </reaction>
</comment>
<dbReference type="GO" id="GO:0030322">
    <property type="term" value="P:stabilization of membrane potential"/>
    <property type="evidence" value="ECO:0007669"/>
    <property type="project" value="TreeGrafter"/>
</dbReference>
<evidence type="ECO:0000256" key="1">
    <source>
        <dbReference type="ARBA" id="ARBA00004651"/>
    </source>
</evidence>
<protein>
    <submittedName>
        <fullName evidence="17">Potassium two pore domain channel subfamily K member 10</fullName>
    </submittedName>
</protein>
<comment type="catalytic activity">
    <reaction evidence="11">
        <text>K(+)(in) = K(+)(out)</text>
        <dbReference type="Rhea" id="RHEA:29463"/>
        <dbReference type="ChEBI" id="CHEBI:29103"/>
    </reaction>
</comment>
<comment type="similarity">
    <text evidence="14">Belongs to the two pore domain potassium channel (TC 1.A.1.8) family.</text>
</comment>
<dbReference type="PANTHER" id="PTHR11003:SF334">
    <property type="entry name" value="FI03418P"/>
    <property type="match status" value="1"/>
</dbReference>
<evidence type="ECO:0000259" key="16">
    <source>
        <dbReference type="Pfam" id="PF07885"/>
    </source>
</evidence>
<dbReference type="SUPFAM" id="SSF81324">
    <property type="entry name" value="Voltage-gated potassium channels"/>
    <property type="match status" value="2"/>
</dbReference>
<organism evidence="17 18">
    <name type="scientific">Eptatretus burgeri</name>
    <name type="common">Inshore hagfish</name>
    <dbReference type="NCBI Taxonomy" id="7764"/>
    <lineage>
        <taxon>Eukaryota</taxon>
        <taxon>Metazoa</taxon>
        <taxon>Chordata</taxon>
        <taxon>Craniata</taxon>
        <taxon>Vertebrata</taxon>
        <taxon>Cyclostomata</taxon>
        <taxon>Myxini</taxon>
        <taxon>Myxiniformes</taxon>
        <taxon>Myxinidae</taxon>
        <taxon>Eptatretinae</taxon>
        <taxon>Eptatretus</taxon>
    </lineage>
</organism>
<comment type="catalytic activity">
    <reaction evidence="12">
        <text>Rb(+)(in) = Rb(+)(out)</text>
        <dbReference type="Rhea" id="RHEA:78547"/>
        <dbReference type="ChEBI" id="CHEBI:49847"/>
    </reaction>
</comment>
<keyword evidence="4 14" id="KW-0812">Transmembrane</keyword>
<evidence type="ECO:0000256" key="4">
    <source>
        <dbReference type="ARBA" id="ARBA00022692"/>
    </source>
</evidence>
<accession>A0A8C4QG56</accession>
<feature type="transmembrane region" description="Helical" evidence="15">
    <location>
        <begin position="192"/>
        <end position="213"/>
    </location>
</feature>